<dbReference type="GO" id="GO:0005739">
    <property type="term" value="C:mitochondrion"/>
    <property type="evidence" value="ECO:0007669"/>
    <property type="project" value="TreeGrafter"/>
</dbReference>
<dbReference type="AlphaFoldDB" id="A0A4Y7NIF4"/>
<evidence type="ECO:0000256" key="4">
    <source>
        <dbReference type="RuleBase" id="RU003465"/>
    </source>
</evidence>
<dbReference type="CDD" id="cd00143">
    <property type="entry name" value="PP2Cc"/>
    <property type="match status" value="1"/>
</dbReference>
<comment type="similarity">
    <text evidence="4">Belongs to the PP2C family.</text>
</comment>
<dbReference type="GO" id="GO:0004741">
    <property type="term" value="F:[pyruvate dehydrogenase (acetyl-transferring)]-phosphatase activity"/>
    <property type="evidence" value="ECO:0007669"/>
    <property type="project" value="TreeGrafter"/>
</dbReference>
<dbReference type="SMART" id="SM00332">
    <property type="entry name" value="PP2Cc"/>
    <property type="match status" value="1"/>
</dbReference>
<proteinExistence type="evidence at transcript level"/>
<sequence length="496" mass="55281">MLIKGDIEATQVPSFIMILSSFLKVLLEIQATSILQANEKTFESNKPGTVLKSFDWNQLASNNPQEDSLAIAQLCDNKSYLLGVFDGHGGPACSRVLAKRLLSYIAASLPSQHVSSLLIEQLTPSAEFRPEIESLYAYEFNQYHASVSHLRDTLSSDEQSSIDSIERALVSAFEAMDQQLSEEALAFLLGPDMGEVLQRVPRWDWKPWWADDSPARNKILQLSTLSAAMSGAVACVAHVSSNNLVLANTGDCQAIVGYLSEDGTWGARKLGREHTSENPAEVERLYSEHPTSERDSILRMDRLLGQLMPLRAFGDFRFKWPRHVLEKWVSPIVGENALPQNYKTPPYLTARPEIVRYTLNPRDKFLVMASDGLWDLLSPTQVARLVGEHMSGRVALGPLTLPPGDVTLNEINTMLQQRRDGLSKRPLDTNAATHLIRHALSSTETGLDFDRLSELLSLPEDVVRLFRDDITIAVAYFDTDYLLRTLPSGNTEETSQ</sequence>
<dbReference type="GO" id="GO:0046872">
    <property type="term" value="F:metal ion binding"/>
    <property type="evidence" value="ECO:0007669"/>
    <property type="project" value="UniProtKB-KW"/>
</dbReference>
<dbReference type="SUPFAM" id="SSF81606">
    <property type="entry name" value="PP2C-like"/>
    <property type="match status" value="1"/>
</dbReference>
<accession>A0A4Y7NIF4</accession>
<evidence type="ECO:0000256" key="3">
    <source>
        <dbReference type="ARBA" id="ARBA00022912"/>
    </source>
</evidence>
<keyword evidence="2 4" id="KW-0378">Hydrolase</keyword>
<reference evidence="6" key="1">
    <citation type="submission" date="2018-08" db="EMBL/GenBank/DDBJ databases">
        <authorList>
            <person name="Cornetti L."/>
        </authorList>
    </citation>
    <scope>NUCLEOTIDE SEQUENCE</scope>
    <source>
        <strain evidence="6">DE-FRO-2-1</strain>
    </source>
</reference>
<protein>
    <submittedName>
        <fullName evidence="6">EOG090X05SW</fullName>
    </submittedName>
</protein>
<dbReference type="Gene3D" id="3.60.40.10">
    <property type="entry name" value="PPM-type phosphatase domain"/>
    <property type="match status" value="1"/>
</dbReference>
<dbReference type="Pfam" id="PF00481">
    <property type="entry name" value="PP2C"/>
    <property type="match status" value="1"/>
</dbReference>
<dbReference type="PROSITE" id="PS51746">
    <property type="entry name" value="PPM_2"/>
    <property type="match status" value="1"/>
</dbReference>
<evidence type="ECO:0000259" key="5">
    <source>
        <dbReference type="PROSITE" id="PS51746"/>
    </source>
</evidence>
<dbReference type="PANTHER" id="PTHR13832:SF792">
    <property type="entry name" value="GM14286P"/>
    <property type="match status" value="1"/>
</dbReference>
<evidence type="ECO:0000256" key="2">
    <source>
        <dbReference type="ARBA" id="ARBA00022801"/>
    </source>
</evidence>
<feature type="domain" description="PPM-type phosphatase" evidence="5">
    <location>
        <begin position="51"/>
        <end position="477"/>
    </location>
</feature>
<dbReference type="InterPro" id="IPR001932">
    <property type="entry name" value="PPM-type_phosphatase-like_dom"/>
</dbReference>
<name>A0A4Y7NIF4_9CRUS</name>
<gene>
    <name evidence="6" type="primary">EOG090X05SW</name>
</gene>
<dbReference type="InterPro" id="IPR000222">
    <property type="entry name" value="PP2C_BS"/>
</dbReference>
<dbReference type="InterPro" id="IPR015655">
    <property type="entry name" value="PP2C"/>
</dbReference>
<organism evidence="6">
    <name type="scientific">Moina brachiata</name>
    <dbReference type="NCBI Taxonomy" id="675436"/>
    <lineage>
        <taxon>Eukaryota</taxon>
        <taxon>Metazoa</taxon>
        <taxon>Ecdysozoa</taxon>
        <taxon>Arthropoda</taxon>
        <taxon>Crustacea</taxon>
        <taxon>Branchiopoda</taxon>
        <taxon>Diplostraca</taxon>
        <taxon>Cladocera</taxon>
        <taxon>Anomopoda</taxon>
        <taxon>Moinidae</taxon>
        <taxon>Moina</taxon>
    </lineage>
</organism>
<dbReference type="EMBL" id="LR023379">
    <property type="protein sequence ID" value="SVE92998.1"/>
    <property type="molecule type" value="mRNA"/>
</dbReference>
<keyword evidence="1" id="KW-0479">Metal-binding</keyword>
<dbReference type="PROSITE" id="PS01032">
    <property type="entry name" value="PPM_1"/>
    <property type="match status" value="1"/>
</dbReference>
<dbReference type="InterPro" id="IPR036457">
    <property type="entry name" value="PPM-type-like_dom_sf"/>
</dbReference>
<evidence type="ECO:0000313" key="6">
    <source>
        <dbReference type="EMBL" id="SVE92998.1"/>
    </source>
</evidence>
<evidence type="ECO:0000256" key="1">
    <source>
        <dbReference type="ARBA" id="ARBA00022723"/>
    </source>
</evidence>
<keyword evidence="3 4" id="KW-0904">Protein phosphatase</keyword>
<dbReference type="PANTHER" id="PTHR13832">
    <property type="entry name" value="PROTEIN PHOSPHATASE 2C"/>
    <property type="match status" value="1"/>
</dbReference>